<protein>
    <submittedName>
        <fullName evidence="1">Uncharacterized protein</fullName>
    </submittedName>
</protein>
<reference evidence="1 2" key="1">
    <citation type="submission" date="2014-03" db="EMBL/GenBank/DDBJ databases">
        <title>The genomes of two eusocial bee gut symbionts.</title>
        <authorList>
            <person name="Kwong W.K."/>
            <person name="Engel P."/>
            <person name="Koch H."/>
            <person name="Moran N.A."/>
        </authorList>
    </citation>
    <scope>NUCLEOTIDE SEQUENCE [LARGE SCALE GENOMIC DNA]</scope>
    <source>
        <strain evidence="2">wkB29</strain>
    </source>
</reference>
<organism evidence="1 2">
    <name type="scientific">Snodgrassella communis</name>
    <dbReference type="NCBI Taxonomy" id="2946699"/>
    <lineage>
        <taxon>Bacteria</taxon>
        <taxon>Pseudomonadati</taxon>
        <taxon>Pseudomonadota</taxon>
        <taxon>Betaproteobacteria</taxon>
        <taxon>Neisseriales</taxon>
        <taxon>Neisseriaceae</taxon>
        <taxon>Snodgrassella</taxon>
    </lineage>
</organism>
<accession>A0A836MPN2</accession>
<dbReference type="AlphaFoldDB" id="A0A836MPN2"/>
<evidence type="ECO:0000313" key="2">
    <source>
        <dbReference type="Proteomes" id="UP000027170"/>
    </source>
</evidence>
<dbReference type="Proteomes" id="UP000027170">
    <property type="component" value="Unassembled WGS sequence"/>
</dbReference>
<comment type="caution">
    <text evidence="1">The sequence shown here is derived from an EMBL/GenBank/DDBJ whole genome shotgun (WGS) entry which is preliminary data.</text>
</comment>
<evidence type="ECO:0000313" key="1">
    <source>
        <dbReference type="EMBL" id="KDN14145.1"/>
    </source>
</evidence>
<proteinExistence type="predicted"/>
<name>A0A836MPN2_9NEIS</name>
<gene>
    <name evidence="1" type="ORF">SALWKB29_1806</name>
</gene>
<sequence>MCIATKSFTVIPANIDALFIPGGQCARNLIQHTDFINQLKLLAQKHL</sequence>
<dbReference type="EMBL" id="JFZV01000010">
    <property type="protein sequence ID" value="KDN14145.1"/>
    <property type="molecule type" value="Genomic_DNA"/>
</dbReference>
<keyword evidence="2" id="KW-1185">Reference proteome</keyword>